<evidence type="ECO:0000256" key="2">
    <source>
        <dbReference type="ARBA" id="ARBA00022679"/>
    </source>
</evidence>
<evidence type="ECO:0000256" key="5">
    <source>
        <dbReference type="ARBA" id="ARBA00023136"/>
    </source>
</evidence>
<feature type="region of interest" description="Disordered" evidence="6">
    <location>
        <begin position="1"/>
        <end position="32"/>
    </location>
</feature>
<dbReference type="OrthoDB" id="203513at2759"/>
<gene>
    <name evidence="8" type="ORF">DICPUDRAFT_79171</name>
</gene>
<dbReference type="STRING" id="5786.F0ZLS5"/>
<evidence type="ECO:0000313" key="9">
    <source>
        <dbReference type="Proteomes" id="UP000001064"/>
    </source>
</evidence>
<dbReference type="GO" id="GO:0004659">
    <property type="term" value="F:prenyltransferase activity"/>
    <property type="evidence" value="ECO:0000318"/>
    <property type="project" value="GO_Central"/>
</dbReference>
<feature type="transmembrane region" description="Helical" evidence="7">
    <location>
        <begin position="75"/>
        <end position="94"/>
    </location>
</feature>
<dbReference type="GO" id="GO:0016020">
    <property type="term" value="C:membrane"/>
    <property type="evidence" value="ECO:0007669"/>
    <property type="project" value="UniProtKB-SubCell"/>
</dbReference>
<keyword evidence="2" id="KW-0808">Transferase</keyword>
<dbReference type="InterPro" id="IPR026046">
    <property type="entry name" value="UBIAD1"/>
</dbReference>
<dbReference type="VEuPathDB" id="AmoebaDB:DICPUDRAFT_79171"/>
<organism evidence="8 9">
    <name type="scientific">Dictyostelium purpureum</name>
    <name type="common">Slime mold</name>
    <dbReference type="NCBI Taxonomy" id="5786"/>
    <lineage>
        <taxon>Eukaryota</taxon>
        <taxon>Amoebozoa</taxon>
        <taxon>Evosea</taxon>
        <taxon>Eumycetozoa</taxon>
        <taxon>Dictyostelia</taxon>
        <taxon>Dictyosteliales</taxon>
        <taxon>Dictyosteliaceae</taxon>
        <taxon>Dictyostelium</taxon>
    </lineage>
</organism>
<dbReference type="OMA" id="QWIEGAR"/>
<dbReference type="PANTHER" id="PTHR13929">
    <property type="entry name" value="1,4-DIHYDROXY-2-NAPHTHOATE OCTAPRENYLTRANSFERASE"/>
    <property type="match status" value="1"/>
</dbReference>
<evidence type="ECO:0000256" key="7">
    <source>
        <dbReference type="SAM" id="Phobius"/>
    </source>
</evidence>
<dbReference type="GO" id="GO:0009234">
    <property type="term" value="P:menaquinone biosynthetic process"/>
    <property type="evidence" value="ECO:0000318"/>
    <property type="project" value="GO_Central"/>
</dbReference>
<dbReference type="InterPro" id="IPR000537">
    <property type="entry name" value="UbiA_prenyltransferase"/>
</dbReference>
<keyword evidence="3 7" id="KW-0812">Transmembrane</keyword>
<feature type="transmembrane region" description="Helical" evidence="7">
    <location>
        <begin position="125"/>
        <end position="147"/>
    </location>
</feature>
<keyword evidence="9" id="KW-1185">Reference proteome</keyword>
<evidence type="ECO:0000313" key="8">
    <source>
        <dbReference type="EMBL" id="EGC35108.1"/>
    </source>
</evidence>
<feature type="transmembrane region" description="Helical" evidence="7">
    <location>
        <begin position="251"/>
        <end position="275"/>
    </location>
</feature>
<evidence type="ECO:0000256" key="4">
    <source>
        <dbReference type="ARBA" id="ARBA00022989"/>
    </source>
</evidence>
<evidence type="ECO:0000256" key="1">
    <source>
        <dbReference type="ARBA" id="ARBA00004141"/>
    </source>
</evidence>
<dbReference type="AlphaFoldDB" id="F0ZLS5"/>
<keyword evidence="4 7" id="KW-1133">Transmembrane helix</keyword>
<feature type="transmembrane region" description="Helical" evidence="7">
    <location>
        <begin position="40"/>
        <end position="63"/>
    </location>
</feature>
<proteinExistence type="predicted"/>
<protein>
    <recommendedName>
        <fullName evidence="10">UbiA prenyltransferase family protein</fullName>
    </recommendedName>
</protein>
<keyword evidence="5 7" id="KW-0472">Membrane</keyword>
<dbReference type="RefSeq" id="XP_003288360.1">
    <property type="nucleotide sequence ID" value="XM_003288312.1"/>
</dbReference>
<dbReference type="Pfam" id="PF01040">
    <property type="entry name" value="UbiA"/>
    <property type="match status" value="1"/>
</dbReference>
<accession>F0ZLS5</accession>
<dbReference type="PANTHER" id="PTHR13929:SF0">
    <property type="entry name" value="UBIA PRENYLTRANSFERASE DOMAIN-CONTAINING PROTEIN 1"/>
    <property type="match status" value="1"/>
</dbReference>
<dbReference type="GeneID" id="10501792"/>
<evidence type="ECO:0008006" key="10">
    <source>
        <dbReference type="Google" id="ProtNLM"/>
    </source>
</evidence>
<dbReference type="EMBL" id="GL871071">
    <property type="protein sequence ID" value="EGC35108.1"/>
    <property type="molecule type" value="Genomic_DNA"/>
</dbReference>
<dbReference type="InParanoid" id="F0ZLS5"/>
<feature type="transmembrane region" description="Helical" evidence="7">
    <location>
        <begin position="153"/>
        <end position="174"/>
    </location>
</feature>
<feature type="compositionally biased region" description="Basic and acidic residues" evidence="6">
    <location>
        <begin position="9"/>
        <end position="21"/>
    </location>
</feature>
<dbReference type="GO" id="GO:0006744">
    <property type="term" value="P:ubiquinone biosynthetic process"/>
    <property type="evidence" value="ECO:0000318"/>
    <property type="project" value="GO_Central"/>
</dbReference>
<dbReference type="Proteomes" id="UP000001064">
    <property type="component" value="Unassembled WGS sequence"/>
</dbReference>
<dbReference type="KEGG" id="dpp:DICPUDRAFT_79171"/>
<reference evidence="9" key="1">
    <citation type="journal article" date="2011" name="Genome Biol.">
        <title>Comparative genomics of the social amoebae Dictyostelium discoideum and Dictyostelium purpureum.</title>
        <authorList>
            <consortium name="US DOE Joint Genome Institute (JGI-PGF)"/>
            <person name="Sucgang R."/>
            <person name="Kuo A."/>
            <person name="Tian X."/>
            <person name="Salerno W."/>
            <person name="Parikh A."/>
            <person name="Feasley C.L."/>
            <person name="Dalin E."/>
            <person name="Tu H."/>
            <person name="Huang E."/>
            <person name="Barry K."/>
            <person name="Lindquist E."/>
            <person name="Shapiro H."/>
            <person name="Bruce D."/>
            <person name="Schmutz J."/>
            <person name="Salamov A."/>
            <person name="Fey P."/>
            <person name="Gaudet P."/>
            <person name="Anjard C."/>
            <person name="Babu M.M."/>
            <person name="Basu S."/>
            <person name="Bushmanova Y."/>
            <person name="van der Wel H."/>
            <person name="Katoh-Kurasawa M."/>
            <person name="Dinh C."/>
            <person name="Coutinho P.M."/>
            <person name="Saito T."/>
            <person name="Elias M."/>
            <person name="Schaap P."/>
            <person name="Kay R.R."/>
            <person name="Henrissat B."/>
            <person name="Eichinger L."/>
            <person name="Rivero F."/>
            <person name="Putnam N.H."/>
            <person name="West C.M."/>
            <person name="Loomis W.F."/>
            <person name="Chisholm R.L."/>
            <person name="Shaulsky G."/>
            <person name="Strassmann J.E."/>
            <person name="Queller D.C."/>
            <person name="Kuspa A."/>
            <person name="Grigoriev I.V."/>
        </authorList>
    </citation>
    <scope>NUCLEOTIDE SEQUENCE [LARGE SCALE GENOMIC DNA]</scope>
    <source>
        <strain evidence="9">QSDP1</strain>
    </source>
</reference>
<dbReference type="eggNOG" id="KOG4581">
    <property type="taxonomic scope" value="Eukaryota"/>
</dbReference>
<comment type="subcellular location">
    <subcellularLocation>
        <location evidence="1">Membrane</location>
        <topology evidence="1">Multi-pass membrane protein</topology>
    </subcellularLocation>
</comment>
<dbReference type="CDD" id="cd13962">
    <property type="entry name" value="PT_UbiA_UBIAD1"/>
    <property type="match status" value="1"/>
</dbReference>
<evidence type="ECO:0000256" key="3">
    <source>
        <dbReference type="ARBA" id="ARBA00022692"/>
    </source>
</evidence>
<feature type="transmembrane region" description="Helical" evidence="7">
    <location>
        <begin position="310"/>
        <end position="329"/>
    </location>
</feature>
<dbReference type="FunCoup" id="F0ZLS5">
    <property type="interactions" value="7"/>
</dbReference>
<dbReference type="GO" id="GO:0042371">
    <property type="term" value="P:vitamin K biosynthetic process"/>
    <property type="evidence" value="ECO:0000318"/>
    <property type="project" value="GO_Central"/>
</dbReference>
<evidence type="ECO:0000256" key="6">
    <source>
        <dbReference type="SAM" id="MobiDB-lite"/>
    </source>
</evidence>
<feature type="transmembrane region" description="Helical" evidence="7">
    <location>
        <begin position="181"/>
        <end position="201"/>
    </location>
</feature>
<name>F0ZLS5_DICPU</name>
<feature type="transmembrane region" description="Helical" evidence="7">
    <location>
        <begin position="213"/>
        <end position="230"/>
    </location>
</feature>
<dbReference type="PIRSF" id="PIRSF005355">
    <property type="entry name" value="UBIAD1"/>
    <property type="match status" value="1"/>
</dbReference>
<sequence>MSANITQRNNKENKSIKETSIKQESNTTTNEKNKKISKPLGILIALRPWSLTISATSILLGSALAFKETGKFDTFMFVVTLIGGISVQSFGNVVNSFYDSKRGNDTFEKSADRTMFDLGLCESEIINLIGYLLFQCVVCLGLVIYRLNGDYNLILESLLPMVVFGLLLCIFYTADPVGLKYIGLGDLTIFLCFGPLLVQSSYLLQTRFFDFNIFYYSIPLAMTIVAVLHVNNTRDIEADKSTNSKTIASIVGLKGCFYIFVSLYLISYGSLFVFSYLENKYTMLMPIIVLPKVISLIKEFKNGQLSDAKTAQLSFFFGGLNAIGVLLSSD</sequence>